<gene>
    <name evidence="2" type="ORF">JIP62_09775</name>
</gene>
<accession>A0ABX7BS47</accession>
<dbReference type="SMART" id="SM00671">
    <property type="entry name" value="SEL1"/>
    <property type="match status" value="3"/>
</dbReference>
<feature type="compositionally biased region" description="Low complexity" evidence="1">
    <location>
        <begin position="634"/>
        <end position="646"/>
    </location>
</feature>
<proteinExistence type="predicted"/>
<dbReference type="InterPro" id="IPR011990">
    <property type="entry name" value="TPR-like_helical_dom_sf"/>
</dbReference>
<dbReference type="Gene3D" id="1.25.40.10">
    <property type="entry name" value="Tetratricopeptide repeat domain"/>
    <property type="match status" value="1"/>
</dbReference>
<organism evidence="2 3">
    <name type="scientific">Brevundimonas vitisensis</name>
    <dbReference type="NCBI Taxonomy" id="2800818"/>
    <lineage>
        <taxon>Bacteria</taxon>
        <taxon>Pseudomonadati</taxon>
        <taxon>Pseudomonadota</taxon>
        <taxon>Alphaproteobacteria</taxon>
        <taxon>Caulobacterales</taxon>
        <taxon>Caulobacteraceae</taxon>
        <taxon>Brevundimonas</taxon>
    </lineage>
</organism>
<dbReference type="InterPro" id="IPR006597">
    <property type="entry name" value="Sel1-like"/>
</dbReference>
<evidence type="ECO:0000313" key="2">
    <source>
        <dbReference type="EMBL" id="QQQ20087.1"/>
    </source>
</evidence>
<evidence type="ECO:0000256" key="1">
    <source>
        <dbReference type="SAM" id="MobiDB-lite"/>
    </source>
</evidence>
<dbReference type="Pfam" id="PF08238">
    <property type="entry name" value="Sel1"/>
    <property type="match status" value="3"/>
</dbReference>
<dbReference type="InterPro" id="IPR050767">
    <property type="entry name" value="Sel1_AlgK"/>
</dbReference>
<keyword evidence="3" id="KW-1185">Reference proteome</keyword>
<name>A0ABX7BS47_9CAUL</name>
<sequence length="907" mass="97277">MKGIDPKAREIAKDLARRSGMTLGDWLNSMILEDDDDGVIPLPRRSHAAETHERRGRSRRLDDAYGDDQELWQRLAASVDAIAGRLEAAERRSTIAIQGVDQAVNGLVRRLDGQEKQDSVVLRRIETLSDELKEGHRRLRRFEQETGPATAESFGKVETTLGALASRLYDIEERQRAGVNELRQRMDAVEAVAKAQPAPGLSAEVLSHVGARLDSAQAQTTEALRSLERSFAGLDQRLRATEGRVEPEGAREAARFEKLAETLARQVDANRTEMMRRLDTAETEGRIDRIERAVLSIGDQIKASERRGAQAVEAMGREVLRIAQNLNGRMKTVEADGATRMAQLSGELAGKIDREIGRLSQGLDQRLISADDRHALAIEKLGGEITRISDRLSDRIAQSERKSAQALDEIGKKLAEGSERIEQRYDRASGELAERMRLSEERTARLLAEAKESLERRAEAATVRDAPLDGPLAVPAAPINPAAAPAQADWRAAAFPGESFDDGWSDDGMGLEAPVPIEQEPAPFPTAFPAAAAAPPPQIVHPAPVPPAFDPAETPATPQPFGSRTRFGGADVSDALAATRPDAFDSQPFDAGIDDYAAETDFVDERTLRAAATAGRAASSTRQTIDAARAAMAPAAPEEAPRSGFGLKKGGKSKLQERLDRQARKEGSTVRKALGASAVAAVLTSGAYAYAELTGQSLPFPGLDEPAPGSAQPTPIAALAIAPAEAVPAGEAEGLFIQALEQLDAGNTAGLADLERAAELGHVPAQLHLAGLYQTGDSGVPTDAVASRRWARRAAESGDAKGMHAYGMYLFDGVGGPRNRAEAMTWLLKAANLGLIDSQYNVARLYENGDEGIPINRTDALRWYLIAARSGDPDAQEAVTRLTPQTPAAAQRSARAAAEAFTVEPLA</sequence>
<feature type="region of interest" description="Disordered" evidence="1">
    <location>
        <begin position="634"/>
        <end position="658"/>
    </location>
</feature>
<feature type="compositionally biased region" description="Basic and acidic residues" evidence="1">
    <location>
        <begin position="47"/>
        <end position="61"/>
    </location>
</feature>
<reference evidence="2 3" key="1">
    <citation type="submission" date="2021-01" db="EMBL/GenBank/DDBJ databases">
        <title>Brevundimonas vitis sp. nov., an bacterium isolated from grape (Vitis vinifera).</title>
        <authorList>
            <person name="Jiang L."/>
            <person name="Lee J."/>
        </authorList>
    </citation>
    <scope>NUCLEOTIDE SEQUENCE [LARGE SCALE GENOMIC DNA]</scope>
    <source>
        <strain evidence="2 3">GRTSA-9</strain>
    </source>
</reference>
<feature type="region of interest" description="Disordered" evidence="1">
    <location>
        <begin position="38"/>
        <end position="61"/>
    </location>
</feature>
<dbReference type="EMBL" id="CP067977">
    <property type="protein sequence ID" value="QQQ20087.1"/>
    <property type="molecule type" value="Genomic_DNA"/>
</dbReference>
<dbReference type="PANTHER" id="PTHR11102">
    <property type="entry name" value="SEL-1-LIKE PROTEIN"/>
    <property type="match status" value="1"/>
</dbReference>
<dbReference type="PANTHER" id="PTHR11102:SF160">
    <property type="entry name" value="ERAD-ASSOCIATED E3 UBIQUITIN-PROTEIN LIGASE COMPONENT HRD3"/>
    <property type="match status" value="1"/>
</dbReference>
<dbReference type="Proteomes" id="UP000595448">
    <property type="component" value="Chromosome"/>
</dbReference>
<evidence type="ECO:0000313" key="3">
    <source>
        <dbReference type="Proteomes" id="UP000595448"/>
    </source>
</evidence>
<dbReference type="SUPFAM" id="SSF81901">
    <property type="entry name" value="HCP-like"/>
    <property type="match status" value="1"/>
</dbReference>
<protein>
    <submittedName>
        <fullName evidence="2">SEL1-like repeat protein</fullName>
    </submittedName>
</protein>